<reference evidence="11 12" key="2">
    <citation type="journal article" date="2012" name="Stand. Genomic Sci.">
        <title>Complete genome sequence of the sulfate-reducing firmicute Desulfotomaculum ruminis type strain (DL(T)).</title>
        <authorList>
            <person name="Spring S."/>
            <person name="Visser M."/>
            <person name="Lu M."/>
            <person name="Copeland A."/>
            <person name="Lapidus A."/>
            <person name="Lucas S."/>
            <person name="Cheng J.F."/>
            <person name="Han C."/>
            <person name="Tapia R."/>
            <person name="Goodwin L.A."/>
            <person name="Pitluck S."/>
            <person name="Ivanova N."/>
            <person name="Land M."/>
            <person name="Hauser L."/>
            <person name="Larimer F."/>
            <person name="Rohde M."/>
            <person name="Goker M."/>
            <person name="Detter J.C."/>
            <person name="Kyrpides N.C."/>
            <person name="Woyke T."/>
            <person name="Schaap P.J."/>
            <person name="Plugge C.M."/>
            <person name="Muyzer G."/>
            <person name="Kuever J."/>
            <person name="Pereira I.A."/>
            <person name="Parshina S.N."/>
            <person name="Bernier-Latmani R."/>
            <person name="Stams A.J."/>
            <person name="Klenk H.P."/>
        </authorList>
    </citation>
    <scope>NUCLEOTIDE SEQUENCE [LARGE SCALE GENOMIC DNA]</scope>
    <source>
        <strain evidence="12">ATCC 23193 / DSM 2154 / NCIB 8452 / DL</strain>
    </source>
</reference>
<dbReference type="Proteomes" id="UP000009234">
    <property type="component" value="Chromosome"/>
</dbReference>
<accession>F6DLD1</accession>
<reference evidence="12" key="1">
    <citation type="submission" date="2011-05" db="EMBL/GenBank/DDBJ databases">
        <title>Complete sequence of Desulfotomaculum ruminis DSM 2154.</title>
        <authorList>
            <person name="Lucas S."/>
            <person name="Copeland A."/>
            <person name="Lapidus A."/>
            <person name="Cheng J.-F."/>
            <person name="Goodwin L."/>
            <person name="Pitluck S."/>
            <person name="Lu M."/>
            <person name="Detter J.C."/>
            <person name="Han C."/>
            <person name="Tapia R."/>
            <person name="Land M."/>
            <person name="Hauser L."/>
            <person name="Kyrpides N."/>
            <person name="Ivanova N."/>
            <person name="Mikhailova N."/>
            <person name="Pagani I."/>
            <person name="Stams A.J.M."/>
            <person name="Plugge C.M."/>
            <person name="Muyzer G."/>
            <person name="Kuever J."/>
            <person name="Parshina S.N."/>
            <person name="Ivanova A.E."/>
            <person name="Nazina T.N."/>
            <person name="Brambilla E."/>
            <person name="Spring S."/>
            <person name="Klenk H.-P."/>
            <person name="Woyke T."/>
        </authorList>
    </citation>
    <scope>NUCLEOTIDE SEQUENCE [LARGE SCALE GENOMIC DNA]</scope>
    <source>
        <strain evidence="12">ATCC 23193 / DSM 2154 / NCIB 8452 / DL</strain>
    </source>
</reference>
<evidence type="ECO:0000313" key="12">
    <source>
        <dbReference type="Proteomes" id="UP000009234"/>
    </source>
</evidence>
<evidence type="ECO:0000256" key="5">
    <source>
        <dbReference type="ARBA" id="ARBA00022741"/>
    </source>
</evidence>
<evidence type="ECO:0000256" key="9">
    <source>
        <dbReference type="SAM" id="Phobius"/>
    </source>
</evidence>
<feature type="transmembrane region" description="Helical" evidence="9">
    <location>
        <begin position="31"/>
        <end position="54"/>
    </location>
</feature>
<keyword evidence="9" id="KW-0472">Membrane</keyword>
<feature type="transmembrane region" description="Helical" evidence="9">
    <location>
        <begin position="7"/>
        <end position="25"/>
    </location>
</feature>
<keyword evidence="12" id="KW-1185">Reference proteome</keyword>
<dbReference type="InterPro" id="IPR005467">
    <property type="entry name" value="His_kinase_dom"/>
</dbReference>
<dbReference type="GO" id="GO:0000155">
    <property type="term" value="F:phosphorelay sensor kinase activity"/>
    <property type="evidence" value="ECO:0007669"/>
    <property type="project" value="InterPro"/>
</dbReference>
<dbReference type="STRING" id="696281.Desru_2230"/>
<keyword evidence="6" id="KW-0418">Kinase</keyword>
<keyword evidence="8" id="KW-0902">Two-component regulatory system</keyword>
<sequence length="421" mass="47446">MPRIGLWGIVVLPVTGMIGLFHWALGTFHLSPWLIVFQALAEVLLAVAVFYFVFIRGEKKEREKEHHYWDKQLADHKQLLEYLPLAVLFVDRQGTIMHMNNLAREIADIKDNVKNIYQNPHGAEDPLELLKKTLESKQVFQEYDYTCRLVGESKYYRLNTSLIQDEDGQPLGALLTGFNISEQFLLEEQLSQRGKLAMIGELAAGTAHEIRNPLTSVRGLVQILGQRLDKNDSAQEYIKMMLSEIDHINYIIKELLLLARRTSPNLSFISLPALLDDALLLLEGQANSKGIFVYKEYSNELPLVVLDEDQMKQVFINLATNAIHAMPDGGELVVSAEYVQQEESIVVKFKDTGIGIAKENISRIFHPFFTTRPEGTGLGLPVSYQIVDNHGGKLMVESISGSGSTFIIKIPLVNRENIKAS</sequence>
<dbReference type="InterPro" id="IPR035965">
    <property type="entry name" value="PAS-like_dom_sf"/>
</dbReference>
<keyword evidence="9" id="KW-0812">Transmembrane</keyword>
<evidence type="ECO:0000256" key="6">
    <source>
        <dbReference type="ARBA" id="ARBA00022777"/>
    </source>
</evidence>
<dbReference type="PANTHER" id="PTHR43065:SF10">
    <property type="entry name" value="PEROXIDE STRESS-ACTIVATED HISTIDINE KINASE MAK3"/>
    <property type="match status" value="1"/>
</dbReference>
<dbReference type="Pfam" id="PF02518">
    <property type="entry name" value="HATPase_c"/>
    <property type="match status" value="1"/>
</dbReference>
<dbReference type="PROSITE" id="PS50109">
    <property type="entry name" value="HIS_KIN"/>
    <property type="match status" value="1"/>
</dbReference>
<evidence type="ECO:0000313" key="11">
    <source>
        <dbReference type="EMBL" id="AEG60479.1"/>
    </source>
</evidence>
<dbReference type="Gene3D" id="3.30.565.10">
    <property type="entry name" value="Histidine kinase-like ATPase, C-terminal domain"/>
    <property type="match status" value="1"/>
</dbReference>
<name>F6DLD1_DESRL</name>
<dbReference type="InterPro" id="IPR003594">
    <property type="entry name" value="HATPase_dom"/>
</dbReference>
<dbReference type="Gene3D" id="1.10.287.130">
    <property type="match status" value="1"/>
</dbReference>
<dbReference type="SUPFAM" id="SSF55874">
    <property type="entry name" value="ATPase domain of HSP90 chaperone/DNA topoisomerase II/histidine kinase"/>
    <property type="match status" value="1"/>
</dbReference>
<feature type="domain" description="Histidine kinase" evidence="10">
    <location>
        <begin position="205"/>
        <end position="414"/>
    </location>
</feature>
<dbReference type="PRINTS" id="PR00344">
    <property type="entry name" value="BCTRLSENSOR"/>
</dbReference>
<gene>
    <name evidence="11" type="ordered locus">Desru_2230</name>
</gene>
<protein>
    <recommendedName>
        <fullName evidence="2">histidine kinase</fullName>
        <ecNumber evidence="2">2.7.13.3</ecNumber>
    </recommendedName>
</protein>
<proteinExistence type="predicted"/>
<keyword evidence="7" id="KW-0067">ATP-binding</keyword>
<dbReference type="InterPro" id="IPR036097">
    <property type="entry name" value="HisK_dim/P_sf"/>
</dbReference>
<dbReference type="InterPro" id="IPR036890">
    <property type="entry name" value="HATPase_C_sf"/>
</dbReference>
<dbReference type="InterPro" id="IPR003661">
    <property type="entry name" value="HisK_dim/P_dom"/>
</dbReference>
<dbReference type="PANTHER" id="PTHR43065">
    <property type="entry name" value="SENSOR HISTIDINE KINASE"/>
    <property type="match status" value="1"/>
</dbReference>
<keyword evidence="4" id="KW-0808">Transferase</keyword>
<organism evidence="11 12">
    <name type="scientific">Desulforamulus ruminis (strain ATCC 23193 / DSM 2154 / NCIMB 8452 / DL)</name>
    <name type="common">Desulfotomaculum ruminis</name>
    <dbReference type="NCBI Taxonomy" id="696281"/>
    <lineage>
        <taxon>Bacteria</taxon>
        <taxon>Bacillati</taxon>
        <taxon>Bacillota</taxon>
        <taxon>Clostridia</taxon>
        <taxon>Eubacteriales</taxon>
        <taxon>Peptococcaceae</taxon>
        <taxon>Desulforamulus</taxon>
    </lineage>
</organism>
<comment type="catalytic activity">
    <reaction evidence="1">
        <text>ATP + protein L-histidine = ADP + protein N-phospho-L-histidine.</text>
        <dbReference type="EC" id="2.7.13.3"/>
    </reaction>
</comment>
<keyword evidence="5" id="KW-0547">Nucleotide-binding</keyword>
<dbReference type="SMART" id="SM00388">
    <property type="entry name" value="HisKA"/>
    <property type="match status" value="1"/>
</dbReference>
<dbReference type="CDD" id="cd00082">
    <property type="entry name" value="HisKA"/>
    <property type="match status" value="1"/>
</dbReference>
<keyword evidence="9" id="KW-1133">Transmembrane helix</keyword>
<evidence type="ECO:0000256" key="4">
    <source>
        <dbReference type="ARBA" id="ARBA00022679"/>
    </source>
</evidence>
<dbReference type="EC" id="2.7.13.3" evidence="2"/>
<dbReference type="NCBIfam" id="TIGR00229">
    <property type="entry name" value="sensory_box"/>
    <property type="match status" value="1"/>
</dbReference>
<keyword evidence="3" id="KW-0597">Phosphoprotein</keyword>
<dbReference type="SUPFAM" id="SSF47384">
    <property type="entry name" value="Homodimeric domain of signal transducing histidine kinase"/>
    <property type="match status" value="1"/>
</dbReference>
<dbReference type="InterPro" id="IPR004358">
    <property type="entry name" value="Sig_transdc_His_kin-like_C"/>
</dbReference>
<evidence type="ECO:0000256" key="7">
    <source>
        <dbReference type="ARBA" id="ARBA00022840"/>
    </source>
</evidence>
<dbReference type="eggNOG" id="COG3852">
    <property type="taxonomic scope" value="Bacteria"/>
</dbReference>
<dbReference type="AlphaFoldDB" id="F6DLD1"/>
<dbReference type="HOGENOM" id="CLU_000445_114_39_9"/>
<evidence type="ECO:0000259" key="10">
    <source>
        <dbReference type="PROSITE" id="PS50109"/>
    </source>
</evidence>
<dbReference type="Gene3D" id="3.30.450.20">
    <property type="entry name" value="PAS domain"/>
    <property type="match status" value="1"/>
</dbReference>
<dbReference type="GO" id="GO:0005524">
    <property type="term" value="F:ATP binding"/>
    <property type="evidence" value="ECO:0007669"/>
    <property type="project" value="UniProtKB-KW"/>
</dbReference>
<dbReference type="Pfam" id="PF00512">
    <property type="entry name" value="HisKA"/>
    <property type="match status" value="1"/>
</dbReference>
<dbReference type="KEGG" id="dru:Desru_2230"/>
<dbReference type="InterPro" id="IPR000014">
    <property type="entry name" value="PAS"/>
</dbReference>
<dbReference type="EMBL" id="CP002780">
    <property type="protein sequence ID" value="AEG60479.1"/>
    <property type="molecule type" value="Genomic_DNA"/>
</dbReference>
<dbReference type="RefSeq" id="WP_013842238.1">
    <property type="nucleotide sequence ID" value="NC_015589.1"/>
</dbReference>
<evidence type="ECO:0000256" key="8">
    <source>
        <dbReference type="ARBA" id="ARBA00023012"/>
    </source>
</evidence>
<evidence type="ECO:0000256" key="3">
    <source>
        <dbReference type="ARBA" id="ARBA00022553"/>
    </source>
</evidence>
<evidence type="ECO:0000256" key="1">
    <source>
        <dbReference type="ARBA" id="ARBA00000085"/>
    </source>
</evidence>
<evidence type="ECO:0000256" key="2">
    <source>
        <dbReference type="ARBA" id="ARBA00012438"/>
    </source>
</evidence>
<dbReference type="SUPFAM" id="SSF55785">
    <property type="entry name" value="PYP-like sensor domain (PAS domain)"/>
    <property type="match status" value="1"/>
</dbReference>
<dbReference type="SMART" id="SM00387">
    <property type="entry name" value="HATPase_c"/>
    <property type="match status" value="1"/>
</dbReference>
<dbReference type="OrthoDB" id="9784397at2"/>